<evidence type="ECO:0000313" key="4">
    <source>
        <dbReference type="Proteomes" id="UP001621813"/>
    </source>
</evidence>
<gene>
    <name evidence="2" type="ORF">BWK59_14345</name>
    <name evidence="1" type="ORF">V3Q77_02485</name>
</gene>
<keyword evidence="4" id="KW-1185">Reference proteome</keyword>
<organism evidence="2 3">
    <name type="scientific">Flavobacterium davisii</name>
    <dbReference type="NCBI Taxonomy" id="2906077"/>
    <lineage>
        <taxon>Bacteria</taxon>
        <taxon>Pseudomonadati</taxon>
        <taxon>Bacteroidota</taxon>
        <taxon>Flavobacteriia</taxon>
        <taxon>Flavobacteriales</taxon>
        <taxon>Flavobacteriaceae</taxon>
        <taxon>Flavobacterium</taxon>
    </lineage>
</organism>
<evidence type="ECO:0000313" key="2">
    <source>
        <dbReference type="EMBL" id="OWP82724.1"/>
    </source>
</evidence>
<dbReference type="RefSeq" id="WP_088394966.1">
    <property type="nucleotide sequence ID" value="NZ_JAZGZR010000004.1"/>
</dbReference>
<accession>A0A246GF30</accession>
<dbReference type="Proteomes" id="UP001621813">
    <property type="component" value="Unassembled WGS sequence"/>
</dbReference>
<dbReference type="EMBL" id="JAZGZR010000004">
    <property type="protein sequence ID" value="MFK7048749.1"/>
    <property type="molecule type" value="Genomic_DNA"/>
</dbReference>
<name>A0A246GF30_9FLAO</name>
<evidence type="ECO:0000313" key="1">
    <source>
        <dbReference type="EMBL" id="MFK7048749.1"/>
    </source>
</evidence>
<reference evidence="1 4" key="2">
    <citation type="submission" date="2024-02" db="EMBL/GenBank/DDBJ databases">
        <title>Comparative Genomic Analysis of Flavobacterium Species Causing Columnaris Disease of Freshwater Fish in Thailand: Insights into Virulence and Resistance Mechanisms.</title>
        <authorList>
            <person name="Nguyen D."/>
            <person name="Chokmangmeepisarn P."/>
            <person name="Khianchaikhan K."/>
            <person name="Morishita M."/>
            <person name="Bunnoy A."/>
            <person name="Rodkhum C."/>
        </authorList>
    </citation>
    <scope>NUCLEOTIDE SEQUENCE [LARGE SCALE GENOMIC DNA]</scope>
    <source>
        <strain evidence="1 4">KCRT2007</strain>
    </source>
</reference>
<proteinExistence type="predicted"/>
<protein>
    <submittedName>
        <fullName evidence="2">Uncharacterized protein</fullName>
    </submittedName>
</protein>
<reference evidence="2 3" key="1">
    <citation type="journal article" date="2017" name="Infect. Genet. Evol.">
        <title>Comparative genome analysis of fish pathogen Flavobacterium columnare reveals extensive sequence diversity within the species.</title>
        <authorList>
            <person name="Kayansamruaj P."/>
            <person name="Dong H.T."/>
            <person name="Hirono I."/>
            <person name="Kondo H."/>
            <person name="Senapin S."/>
            <person name="Rodkhum C."/>
        </authorList>
    </citation>
    <scope>NUCLEOTIDE SEQUENCE [LARGE SCALE GENOMIC DNA]</scope>
    <source>
        <strain evidence="2 3">1215</strain>
    </source>
</reference>
<dbReference type="AlphaFoldDB" id="A0A246GF30"/>
<comment type="caution">
    <text evidence="2">The sequence shown here is derived from an EMBL/GenBank/DDBJ whole genome shotgun (WGS) entry which is preliminary data.</text>
</comment>
<evidence type="ECO:0000313" key="3">
    <source>
        <dbReference type="Proteomes" id="UP000197768"/>
    </source>
</evidence>
<dbReference type="Proteomes" id="UP000197768">
    <property type="component" value="Unassembled WGS sequence"/>
</dbReference>
<sequence>MKITLKINADSISAVNKLTHQIVYNSSPDKEVKLVQSICFDLAKKFQKAHQNSIENNNLFDSSKKQTINLKYHEAYALEKMIMLLIQSVNDDLARNSLNKIKDFINQKIA</sequence>
<dbReference type="EMBL" id="MTCZ01000279">
    <property type="protein sequence ID" value="OWP82724.1"/>
    <property type="molecule type" value="Genomic_DNA"/>
</dbReference>